<dbReference type="Gene3D" id="3.90.550.10">
    <property type="entry name" value="Spore Coat Polysaccharide Biosynthesis Protein SpsA, Chain A"/>
    <property type="match status" value="1"/>
</dbReference>
<comment type="subcellular location">
    <subcellularLocation>
        <location evidence="1">Endoplasmic reticulum membrane</location>
        <topology evidence="1">Single-pass type II membrane protein</topology>
    </subcellularLocation>
</comment>
<dbReference type="GO" id="GO:1901135">
    <property type="term" value="P:carbohydrate derivative metabolic process"/>
    <property type="evidence" value="ECO:0007669"/>
    <property type="project" value="UniProtKB-ARBA"/>
</dbReference>
<protein>
    <recommendedName>
        <fullName evidence="6">Glycosyl transferase 64 domain-containing protein</fullName>
    </recommendedName>
</protein>
<comment type="similarity">
    <text evidence="2">Belongs to the glycosyltransferase 47 family.</text>
</comment>
<dbReference type="InterPro" id="IPR029063">
    <property type="entry name" value="SAM-dependent_MTases_sf"/>
</dbReference>
<keyword evidence="3" id="KW-0808">Transferase</keyword>
<sequence length="798" mass="91732">MQIESYISAVQNFTKKYEVKTICEIGFAGGHSATLFLLLTDSASYIGFDLWDQPVYENTAIEWVRQQFKNRRITLIKGDSTKTVPQFQGKCDIIHIDGAHHAHFPKMDMKNMERVASVNNLLLMDDCSKSWPAVLKGVEYLKTNNLLDNLKMHVPEGWIYRGAQKGWCIGSYKVKNQAKHMPKSFTFLDKTFCTPSWHGHNCEVYSIKPCSKLSDECFYSNVTGTLSVSCERWHGAQSVEQITWDKRVTATDRNDAHAKSFDYYKSLPPNLGNIIEIGAGPFTQAQTIVQGKTATSITLIEPMAFHYMTNVKGCFYKNGTFGNLPTTILSIPAEELSKIRKFDTLIMINVIEHVYDAISILNSAINLIKENGLFIWHERLWNEYLGVANSVNDREFQLHPVRIKNVIAKLVISMFDENYISWDTEELRRLKNQGVYFIGRKRNIVAKTKVPQHPPCFEGGHGTQSVIFFLSNTNSTEKIFQDQLILVNNAANTKAIVIIQTDKFNNTAIINLLKFSKIRILISYQHLQNWRKEVGHYVKPCFFILPYLTLEMLKGSTTHCVGSSSGHVSVVLMGYSSKRFSNYNTILPAYINMGIIDQIILIWNNKYEPFIPKFNSSKITFIKAEDNSMNNRFNVSHFVRTDAILIIDDDVLMCESLLLSMLLEWTENSDRLVGLSRDMRFVNSKNEYLVKGKEPSLTIGKTMLFHRKYLEKYIRDKVLVEWNKNRFCEDISMNALIFKETNLKPLFINMTANSMRRDLSEVDGASIVDKNWAIHRTECVQWISEYFNVQFYGNRSLV</sequence>
<evidence type="ECO:0000256" key="5">
    <source>
        <dbReference type="ARBA" id="ARBA00023157"/>
    </source>
</evidence>
<keyword evidence="8" id="KW-1185">Reference proteome</keyword>
<dbReference type="EMBL" id="CACVKT020008662">
    <property type="protein sequence ID" value="CAC5416565.1"/>
    <property type="molecule type" value="Genomic_DNA"/>
</dbReference>
<dbReference type="Pfam" id="PF09258">
    <property type="entry name" value="Glyco_transf_64"/>
    <property type="match status" value="1"/>
</dbReference>
<name>A0A6J8EAH6_MYTCO</name>
<dbReference type="CDD" id="cd02440">
    <property type="entry name" value="AdoMet_MTases"/>
    <property type="match status" value="1"/>
</dbReference>
<dbReference type="GO" id="GO:0016757">
    <property type="term" value="F:glycosyltransferase activity"/>
    <property type="evidence" value="ECO:0007669"/>
    <property type="project" value="InterPro"/>
</dbReference>
<organism evidence="7 8">
    <name type="scientific">Mytilus coruscus</name>
    <name type="common">Sea mussel</name>
    <dbReference type="NCBI Taxonomy" id="42192"/>
    <lineage>
        <taxon>Eukaryota</taxon>
        <taxon>Metazoa</taxon>
        <taxon>Spiralia</taxon>
        <taxon>Lophotrochozoa</taxon>
        <taxon>Mollusca</taxon>
        <taxon>Bivalvia</taxon>
        <taxon>Autobranchia</taxon>
        <taxon>Pteriomorphia</taxon>
        <taxon>Mytilida</taxon>
        <taxon>Mytiloidea</taxon>
        <taxon>Mytilidae</taxon>
        <taxon>Mytilinae</taxon>
        <taxon>Mytilus</taxon>
    </lineage>
</organism>
<feature type="domain" description="Glycosyl transferase 64" evidence="6">
    <location>
        <begin position="570"/>
        <end position="788"/>
    </location>
</feature>
<keyword evidence="5" id="KW-1015">Disulfide bond</keyword>
<evidence type="ECO:0000313" key="7">
    <source>
        <dbReference type="EMBL" id="CAC5416565.1"/>
    </source>
</evidence>
<dbReference type="AlphaFoldDB" id="A0A6J8EAH6"/>
<dbReference type="Pfam" id="PF13578">
    <property type="entry name" value="Methyltransf_24"/>
    <property type="match status" value="1"/>
</dbReference>
<keyword evidence="4" id="KW-0472">Membrane</keyword>
<evidence type="ECO:0000256" key="3">
    <source>
        <dbReference type="ARBA" id="ARBA00022679"/>
    </source>
</evidence>
<dbReference type="PANTHER" id="PTHR48261">
    <property type="entry name" value="ACETYLGLUCOSAMINYLTRANSFERASE"/>
    <property type="match status" value="1"/>
</dbReference>
<evidence type="ECO:0000259" key="6">
    <source>
        <dbReference type="Pfam" id="PF09258"/>
    </source>
</evidence>
<dbReference type="PANTHER" id="PTHR48261:SF2">
    <property type="entry name" value="ACETYLGLUCOSAMINYLTRANSFERASE"/>
    <property type="match status" value="1"/>
</dbReference>
<accession>A0A6J8EAH6</accession>
<proteinExistence type="inferred from homology"/>
<evidence type="ECO:0000256" key="4">
    <source>
        <dbReference type="ARBA" id="ARBA00023136"/>
    </source>
</evidence>
<dbReference type="InterPro" id="IPR015338">
    <property type="entry name" value="GT64_dom"/>
</dbReference>
<dbReference type="GO" id="GO:0005789">
    <property type="term" value="C:endoplasmic reticulum membrane"/>
    <property type="evidence" value="ECO:0007669"/>
    <property type="project" value="UniProtKB-SubCell"/>
</dbReference>
<evidence type="ECO:0000313" key="8">
    <source>
        <dbReference type="Proteomes" id="UP000507470"/>
    </source>
</evidence>
<evidence type="ECO:0000256" key="2">
    <source>
        <dbReference type="ARBA" id="ARBA00010271"/>
    </source>
</evidence>
<dbReference type="Proteomes" id="UP000507470">
    <property type="component" value="Unassembled WGS sequence"/>
</dbReference>
<dbReference type="InterPro" id="IPR029044">
    <property type="entry name" value="Nucleotide-diphossugar_trans"/>
</dbReference>
<dbReference type="Gene3D" id="3.40.50.150">
    <property type="entry name" value="Vaccinia Virus protein VP39"/>
    <property type="match status" value="2"/>
</dbReference>
<dbReference type="SUPFAM" id="SSF53448">
    <property type="entry name" value="Nucleotide-diphospho-sugar transferases"/>
    <property type="match status" value="1"/>
</dbReference>
<evidence type="ECO:0000256" key="1">
    <source>
        <dbReference type="ARBA" id="ARBA00004648"/>
    </source>
</evidence>
<gene>
    <name evidence="7" type="ORF">MCOR_49165</name>
</gene>
<dbReference type="SUPFAM" id="SSF53335">
    <property type="entry name" value="S-adenosyl-L-methionine-dependent methyltransferases"/>
    <property type="match status" value="2"/>
</dbReference>
<dbReference type="OrthoDB" id="6074443at2759"/>
<dbReference type="InterPro" id="IPR004263">
    <property type="entry name" value="Exostosin"/>
</dbReference>
<reference evidence="7 8" key="1">
    <citation type="submission" date="2020-06" db="EMBL/GenBank/DDBJ databases">
        <authorList>
            <person name="Li R."/>
            <person name="Bekaert M."/>
        </authorList>
    </citation>
    <scope>NUCLEOTIDE SEQUENCE [LARGE SCALE GENOMIC DNA]</scope>
    <source>
        <strain evidence="8">wild</strain>
    </source>
</reference>